<name>A0A2A3YGZ2_9MICO</name>
<protein>
    <recommendedName>
        <fullName evidence="3">LppM domain-containing protein</fullName>
    </recommendedName>
</protein>
<dbReference type="InterPro" id="IPR053807">
    <property type="entry name" value="LppM"/>
</dbReference>
<evidence type="ECO:0000259" key="3">
    <source>
        <dbReference type="Pfam" id="PF21946"/>
    </source>
</evidence>
<evidence type="ECO:0000256" key="2">
    <source>
        <dbReference type="SAM" id="Phobius"/>
    </source>
</evidence>
<feature type="compositionally biased region" description="Low complexity" evidence="1">
    <location>
        <begin position="328"/>
        <end position="355"/>
    </location>
</feature>
<proteinExistence type="predicted"/>
<evidence type="ECO:0000256" key="1">
    <source>
        <dbReference type="SAM" id="MobiDB-lite"/>
    </source>
</evidence>
<evidence type="ECO:0000313" key="5">
    <source>
        <dbReference type="Proteomes" id="UP000218598"/>
    </source>
</evidence>
<organism evidence="4 5">
    <name type="scientific">Brachybacterium alimentarium</name>
    <dbReference type="NCBI Taxonomy" id="47845"/>
    <lineage>
        <taxon>Bacteria</taxon>
        <taxon>Bacillati</taxon>
        <taxon>Actinomycetota</taxon>
        <taxon>Actinomycetes</taxon>
        <taxon>Micrococcales</taxon>
        <taxon>Dermabacteraceae</taxon>
        <taxon>Brachybacterium</taxon>
    </lineage>
</organism>
<sequence length="361" mass="37463">MDTITSRRKRIAALVLLPFVLLLAGCGRLSADFEIKDVDTLEISMDLAIESSFLDEMGQSFDSPQAMCDDLTGGMDDEVLSAPVEAYEDGSTWGCRISGVSDRADFGEGLDLTEQDGEYHLTMDLGSEGITQSDLDMMESLYGIDMSDFDFQVSFTFPGKIISSQGGEIDGSTVTYTDLADFSNGVDITAEANGFPWLVVIIVVLVIGFFLLLAIAAVIFFLVRARRQKNNGSGPNGPGAPAAYGAAGAAGAGVAGAAASPFGASPSNAPPATPQGGPQWGPQGSPAAPQGDQQGGAFAAPQWGPQGTPPAAPEAPQWGQASPPPAAPQDGQQWGQPSPQQPGGDQQNPQDGNQPPQNPGW</sequence>
<keyword evidence="2" id="KW-0812">Transmembrane</keyword>
<dbReference type="Pfam" id="PF21946">
    <property type="entry name" value="LppM"/>
    <property type="match status" value="1"/>
</dbReference>
<reference evidence="4 5" key="1">
    <citation type="journal article" date="2017" name="Elife">
        <title>Extensive horizontal gene transfer in cheese-associated bacteria.</title>
        <authorList>
            <person name="Bonham K.S."/>
            <person name="Wolfe B.E."/>
            <person name="Dutton R.J."/>
        </authorList>
    </citation>
    <scope>NUCLEOTIDE SEQUENCE [LARGE SCALE GENOMIC DNA]</scope>
    <source>
        <strain evidence="4 5">341_9</strain>
    </source>
</reference>
<dbReference type="EMBL" id="NRGR01000021">
    <property type="protein sequence ID" value="PCC38567.1"/>
    <property type="molecule type" value="Genomic_DNA"/>
</dbReference>
<keyword evidence="2" id="KW-1133">Transmembrane helix</keyword>
<comment type="caution">
    <text evidence="4">The sequence shown here is derived from an EMBL/GenBank/DDBJ whole genome shotgun (WGS) entry which is preliminary data.</text>
</comment>
<gene>
    <name evidence="4" type="ORF">CIK66_13405</name>
</gene>
<keyword evidence="2" id="KW-0472">Membrane</keyword>
<feature type="compositionally biased region" description="Low complexity" evidence="1">
    <location>
        <begin position="274"/>
        <end position="302"/>
    </location>
</feature>
<feature type="domain" description="LppM" evidence="3">
    <location>
        <begin position="28"/>
        <end position="191"/>
    </location>
</feature>
<feature type="transmembrane region" description="Helical" evidence="2">
    <location>
        <begin position="197"/>
        <end position="223"/>
    </location>
</feature>
<dbReference type="RefSeq" id="WP_096197470.1">
    <property type="nucleotide sequence ID" value="NZ_JBQQGT010000013.1"/>
</dbReference>
<dbReference type="PROSITE" id="PS51257">
    <property type="entry name" value="PROKAR_LIPOPROTEIN"/>
    <property type="match status" value="1"/>
</dbReference>
<dbReference type="Proteomes" id="UP000218598">
    <property type="component" value="Unassembled WGS sequence"/>
</dbReference>
<dbReference type="OrthoDB" id="4793553at2"/>
<keyword evidence="5" id="KW-1185">Reference proteome</keyword>
<feature type="region of interest" description="Disordered" evidence="1">
    <location>
        <begin position="262"/>
        <end position="361"/>
    </location>
</feature>
<dbReference type="AlphaFoldDB" id="A0A2A3YGZ2"/>
<accession>A0A2A3YGZ2</accession>
<evidence type="ECO:0000313" key="4">
    <source>
        <dbReference type="EMBL" id="PCC38567.1"/>
    </source>
</evidence>